<sequence length="412" mass="44091">MKKIFYLLVIALLLASVSLITSCHRDHHLPHPGHGDTTVTTPCTQGFPTLVWVKPLTDSTANTGEAADITVGSDKNLLISGFFNGTGDFNPGTAVLNLTAPSANAPYQQHFDVTGKFLTANVVSTAGIPPLPAGSVKRLRDAAGNYYTFGSFAGTYDFDPGAGVFTLTYNGPADEVGGAYYIQKLDASGNFKWAVLTGIILTADYTSNAFDIDANGAVYAGGYMPVEEPDAGQGIVKFDSNGALVWRKGTETANDMDLLTDSKKNVYTVSYNYLSGQPHALVKYDSNGNQVSKTNLALGGTLLTANLKLQADAFDNIYVGGSISTDFFVEKHDPSNQIVWTIRSHGVLNPGENPLRSRNELTSLAIDAAGENIYLIGIYYGTVNFNPGSGSNTLTMPFPEGRYFIARYAQCH</sequence>
<dbReference type="OrthoDB" id="5726170at2"/>
<evidence type="ECO:0000313" key="2">
    <source>
        <dbReference type="EMBL" id="AYL96247.1"/>
    </source>
</evidence>
<dbReference type="RefSeq" id="WP_119409847.1">
    <property type="nucleotide sequence ID" value="NZ_CP032869.1"/>
</dbReference>
<protein>
    <submittedName>
        <fullName evidence="2">Uncharacterized protein</fullName>
    </submittedName>
</protein>
<keyword evidence="3" id="KW-1185">Reference proteome</keyword>
<keyword evidence="1" id="KW-0732">Signal</keyword>
<feature type="signal peptide" evidence="1">
    <location>
        <begin position="1"/>
        <end position="21"/>
    </location>
</feature>
<organism evidence="2 3">
    <name type="scientific">Mucilaginibacter celer</name>
    <dbReference type="NCBI Taxonomy" id="2305508"/>
    <lineage>
        <taxon>Bacteria</taxon>
        <taxon>Pseudomonadati</taxon>
        <taxon>Bacteroidota</taxon>
        <taxon>Sphingobacteriia</taxon>
        <taxon>Sphingobacteriales</taxon>
        <taxon>Sphingobacteriaceae</taxon>
        <taxon>Mucilaginibacter</taxon>
    </lineage>
</organism>
<feature type="chain" id="PRO_5019741122" evidence="1">
    <location>
        <begin position="22"/>
        <end position="412"/>
    </location>
</feature>
<proteinExistence type="predicted"/>
<evidence type="ECO:0000313" key="3">
    <source>
        <dbReference type="Proteomes" id="UP000270046"/>
    </source>
</evidence>
<gene>
    <name evidence="2" type="ORF">HYN43_013510</name>
</gene>
<name>A0A494VLV1_9SPHI</name>
<accession>A0A494VLV1</accession>
<dbReference type="Proteomes" id="UP000270046">
    <property type="component" value="Chromosome"/>
</dbReference>
<dbReference type="EMBL" id="CP032869">
    <property type="protein sequence ID" value="AYL96247.1"/>
    <property type="molecule type" value="Genomic_DNA"/>
</dbReference>
<dbReference type="AlphaFoldDB" id="A0A494VLV1"/>
<dbReference type="PROSITE" id="PS51257">
    <property type="entry name" value="PROKAR_LIPOPROTEIN"/>
    <property type="match status" value="1"/>
</dbReference>
<dbReference type="SUPFAM" id="SSF101898">
    <property type="entry name" value="NHL repeat"/>
    <property type="match status" value="1"/>
</dbReference>
<dbReference type="KEGG" id="muh:HYN43_013510"/>
<evidence type="ECO:0000256" key="1">
    <source>
        <dbReference type="SAM" id="SignalP"/>
    </source>
</evidence>
<reference evidence="2 3" key="1">
    <citation type="submission" date="2018-10" db="EMBL/GenBank/DDBJ databases">
        <title>Genome sequencing of Mucilaginibacter sp. HYN0043.</title>
        <authorList>
            <person name="Kim M."/>
            <person name="Yi H."/>
        </authorList>
    </citation>
    <scope>NUCLEOTIDE SEQUENCE [LARGE SCALE GENOMIC DNA]</scope>
    <source>
        <strain evidence="2 3">HYN0043</strain>
    </source>
</reference>